<evidence type="ECO:0000313" key="7">
    <source>
        <dbReference type="EMBL" id="PPI87768.1"/>
    </source>
</evidence>
<evidence type="ECO:0000259" key="6">
    <source>
        <dbReference type="Pfam" id="PF14819"/>
    </source>
</evidence>
<dbReference type="EC" id="1.7.1.13" evidence="5"/>
<dbReference type="Pfam" id="PF14819">
    <property type="entry name" value="QueF_N"/>
    <property type="match status" value="1"/>
</dbReference>
<dbReference type="HAMAP" id="MF_00817">
    <property type="entry name" value="QueF_type2"/>
    <property type="match status" value="1"/>
</dbReference>
<comment type="subunit">
    <text evidence="5">Homodimer.</text>
</comment>
<dbReference type="RefSeq" id="WP_136131171.1">
    <property type="nucleotide sequence ID" value="NZ_PDKT01000004.1"/>
</dbReference>
<proteinExistence type="inferred from homology"/>
<feature type="binding site" evidence="5">
    <location>
        <begin position="228"/>
        <end position="229"/>
    </location>
    <ligand>
        <name>substrate</name>
    </ligand>
</feature>
<dbReference type="OrthoDB" id="9789995at2"/>
<dbReference type="EMBL" id="PDKT01000004">
    <property type="protein sequence ID" value="PPI87768.1"/>
    <property type="molecule type" value="Genomic_DNA"/>
</dbReference>
<keyword evidence="4 5" id="KW-0560">Oxidoreductase</keyword>
<gene>
    <name evidence="5" type="primary">queF</name>
    <name evidence="7" type="ORF">CRV12_02920</name>
</gene>
<dbReference type="UniPathway" id="UPA00392"/>
<dbReference type="InterPro" id="IPR029500">
    <property type="entry name" value="QueF"/>
</dbReference>
<comment type="function">
    <text evidence="5">Catalyzes the NADPH-dependent reduction of 7-cyano-7-deazaguanine (preQ0) to 7-aminomethyl-7-deazaguanine (preQ1).</text>
</comment>
<dbReference type="Gene3D" id="3.30.1130.10">
    <property type="match status" value="2"/>
</dbReference>
<dbReference type="InterPro" id="IPR043133">
    <property type="entry name" value="GTP-CH-I_C/QueF"/>
</dbReference>
<comment type="caution">
    <text evidence="7">The sequence shown here is derived from an EMBL/GenBank/DDBJ whole genome shotgun (WGS) entry which is preliminary data.</text>
</comment>
<evidence type="ECO:0000256" key="3">
    <source>
        <dbReference type="ARBA" id="ARBA00022857"/>
    </source>
</evidence>
<reference evidence="7 8" key="1">
    <citation type="journal article" date="2018" name="Genome Biol. Evol.">
        <title>Cladogenesis and Genomic Streamlining in Extracellular Endosymbionts of Tropical Stink Bugs.</title>
        <authorList>
            <person name="Otero-Bravo A."/>
            <person name="Goffredi S."/>
            <person name="Sabree Z.L."/>
        </authorList>
    </citation>
    <scope>NUCLEOTIDE SEQUENCE [LARGE SCALE GENOMIC DNA]</scope>
    <source>
        <strain evidence="7 8">SoEE</strain>
    </source>
</reference>
<organism evidence="7 8">
    <name type="scientific">Candidatus Pantoea edessiphila</name>
    <dbReference type="NCBI Taxonomy" id="2044610"/>
    <lineage>
        <taxon>Bacteria</taxon>
        <taxon>Pseudomonadati</taxon>
        <taxon>Pseudomonadota</taxon>
        <taxon>Gammaproteobacteria</taxon>
        <taxon>Enterobacterales</taxon>
        <taxon>Erwiniaceae</taxon>
        <taxon>Pantoea</taxon>
    </lineage>
</organism>
<dbReference type="PANTHER" id="PTHR34354">
    <property type="entry name" value="NADPH-DEPENDENT 7-CYANO-7-DEAZAGUANINE REDUCTASE"/>
    <property type="match status" value="1"/>
</dbReference>
<keyword evidence="2 5" id="KW-0671">Queuosine biosynthesis</keyword>
<feature type="binding site" evidence="5">
    <location>
        <begin position="257"/>
        <end position="258"/>
    </location>
    <ligand>
        <name>NADPH</name>
        <dbReference type="ChEBI" id="CHEBI:57783"/>
    </ligand>
</feature>
<dbReference type="PIRSF" id="PIRSF004750">
    <property type="entry name" value="Nitrile_oxidored_YqcD_prd"/>
    <property type="match status" value="1"/>
</dbReference>
<dbReference type="GO" id="GO:0005737">
    <property type="term" value="C:cytoplasm"/>
    <property type="evidence" value="ECO:0007669"/>
    <property type="project" value="UniProtKB-SubCell"/>
</dbReference>
<dbReference type="InterPro" id="IPR050084">
    <property type="entry name" value="NADPH_dep_7-cyano-7-deazaG_red"/>
</dbReference>
<name>A0A2P5SZK0_9GAMM</name>
<dbReference type="InterPro" id="IPR029139">
    <property type="entry name" value="QueF_N"/>
</dbReference>
<sequence length="281" mass="33140">MTINKKNKIKNNFMLNKNVIYTKKRNRNILKVIPRNIHREIIGLSFPKMPFLGNDIWTLYELSWLNSKGLPQISIGKVIFNADSKNIIESKSLKLYLHSFNKMKFDNWSDIRQILEYDLSICTESKVYVSLFRLNEIKVQSINHFNGYCIDEQDIEIKDYCINSNYLCGAASNKMVKETLVSHLFKSNCPITNQPDWASIMISYKGLSINYEAILRYLISFRNHNEFHEQCVERIFNDISYFCYPEELTVYARYTRRGGIDINPWRSNIPFAPTCLRLVRQ</sequence>
<dbReference type="GO" id="GO:0008616">
    <property type="term" value="P:tRNA queuosine(34) biosynthetic process"/>
    <property type="evidence" value="ECO:0007669"/>
    <property type="project" value="UniProtKB-UniRule"/>
</dbReference>
<comment type="subcellular location">
    <subcellularLocation>
        <location evidence="5">Cytoplasm</location>
    </subcellularLocation>
</comment>
<dbReference type="SUPFAM" id="SSF55620">
    <property type="entry name" value="Tetrahydrobiopterin biosynthesis enzymes-like"/>
    <property type="match status" value="1"/>
</dbReference>
<keyword evidence="1 5" id="KW-0963">Cytoplasm</keyword>
<protein>
    <recommendedName>
        <fullName evidence="5">NADPH-dependent 7-cyano-7-deazaguanine reductase</fullName>
        <ecNumber evidence="5">1.7.1.13</ecNumber>
    </recommendedName>
    <alternativeName>
        <fullName evidence="5">7-cyano-7-carbaguanine reductase</fullName>
    </alternativeName>
    <alternativeName>
        <fullName evidence="5">NADPH-dependent nitrile oxidoreductase</fullName>
    </alternativeName>
    <alternativeName>
        <fullName evidence="5">PreQ(0) reductase</fullName>
    </alternativeName>
</protein>
<comment type="similarity">
    <text evidence="5">Belongs to the GTP cyclohydrolase I family. QueF type 2 subfamily.</text>
</comment>
<comment type="catalytic activity">
    <reaction evidence="5">
        <text>7-aminomethyl-7-carbaguanine + 2 NADP(+) = 7-cyano-7-carbaguanine + 2 NADPH + 3 H(+)</text>
        <dbReference type="Rhea" id="RHEA:13409"/>
        <dbReference type="ChEBI" id="CHEBI:15378"/>
        <dbReference type="ChEBI" id="CHEBI:45075"/>
        <dbReference type="ChEBI" id="CHEBI:57783"/>
        <dbReference type="ChEBI" id="CHEBI:58349"/>
        <dbReference type="ChEBI" id="CHEBI:58703"/>
        <dbReference type="EC" id="1.7.1.13"/>
    </reaction>
</comment>
<dbReference type="InterPro" id="IPR016428">
    <property type="entry name" value="QueF_type2"/>
</dbReference>
<keyword evidence="3 5" id="KW-0521">NADP</keyword>
<evidence type="ECO:0000256" key="5">
    <source>
        <dbReference type="HAMAP-Rule" id="MF_00817"/>
    </source>
</evidence>
<feature type="domain" description="NADPH-dependent 7-cyano-7-deazaguanine reductase N-terminal" evidence="6">
    <location>
        <begin position="21"/>
        <end position="131"/>
    </location>
</feature>
<comment type="pathway">
    <text evidence="5">tRNA modification; tRNA-queuosine biosynthesis.</text>
</comment>
<accession>A0A2P5SZK0</accession>
<evidence type="ECO:0000256" key="2">
    <source>
        <dbReference type="ARBA" id="ARBA00022785"/>
    </source>
</evidence>
<dbReference type="GO" id="GO:0033739">
    <property type="term" value="F:preQ1 synthase activity"/>
    <property type="evidence" value="ECO:0007669"/>
    <property type="project" value="UniProtKB-UniRule"/>
</dbReference>
<evidence type="ECO:0000313" key="8">
    <source>
        <dbReference type="Proteomes" id="UP000296153"/>
    </source>
</evidence>
<dbReference type="PANTHER" id="PTHR34354:SF1">
    <property type="entry name" value="NADPH-DEPENDENT 7-CYANO-7-DEAZAGUANINE REDUCTASE"/>
    <property type="match status" value="1"/>
</dbReference>
<evidence type="ECO:0000256" key="1">
    <source>
        <dbReference type="ARBA" id="ARBA00022490"/>
    </source>
</evidence>
<dbReference type="Pfam" id="PF14489">
    <property type="entry name" value="QueF"/>
    <property type="match status" value="1"/>
</dbReference>
<feature type="active site" description="Thioimide intermediate" evidence="5">
    <location>
        <position position="189"/>
    </location>
</feature>
<evidence type="ECO:0000256" key="4">
    <source>
        <dbReference type="ARBA" id="ARBA00023002"/>
    </source>
</evidence>
<feature type="binding site" evidence="5">
    <location>
        <begin position="88"/>
        <end position="90"/>
    </location>
    <ligand>
        <name>substrate</name>
    </ligand>
</feature>
<feature type="active site" description="Proton donor" evidence="5">
    <location>
        <position position="196"/>
    </location>
</feature>
<dbReference type="NCBIfam" id="TIGR03138">
    <property type="entry name" value="QueF"/>
    <property type="match status" value="1"/>
</dbReference>
<feature type="binding site" evidence="5">
    <location>
        <begin position="90"/>
        <end position="91"/>
    </location>
    <ligand>
        <name>NADPH</name>
        <dbReference type="ChEBI" id="CHEBI:57783"/>
    </ligand>
</feature>
<dbReference type="AlphaFoldDB" id="A0A2P5SZK0"/>
<dbReference type="Proteomes" id="UP000296153">
    <property type="component" value="Unassembled WGS sequence"/>
</dbReference>